<accession>A0A066UF74</accession>
<name>A0A066UF74_9GAMM</name>
<comment type="caution">
    <text evidence="2">The sequence shown here is derived from an EMBL/GenBank/DDBJ whole genome shotgun (WGS) entry which is preliminary data.</text>
</comment>
<keyword evidence="1" id="KW-1133">Transmembrane helix</keyword>
<proteinExistence type="predicted"/>
<evidence type="ECO:0008006" key="4">
    <source>
        <dbReference type="Google" id="ProtNLM"/>
    </source>
</evidence>
<keyword evidence="1" id="KW-0472">Membrane</keyword>
<feature type="transmembrane region" description="Helical" evidence="1">
    <location>
        <begin position="192"/>
        <end position="211"/>
    </location>
</feature>
<feature type="transmembrane region" description="Helical" evidence="1">
    <location>
        <begin position="60"/>
        <end position="80"/>
    </location>
</feature>
<dbReference type="OrthoDB" id="270162at2"/>
<evidence type="ECO:0000313" key="2">
    <source>
        <dbReference type="EMBL" id="KDN25695.1"/>
    </source>
</evidence>
<feature type="transmembrane region" description="Helical" evidence="1">
    <location>
        <begin position="7"/>
        <end position="29"/>
    </location>
</feature>
<evidence type="ECO:0000256" key="1">
    <source>
        <dbReference type="SAM" id="Phobius"/>
    </source>
</evidence>
<dbReference type="RefSeq" id="WP_036362055.1">
    <property type="nucleotide sequence ID" value="NZ_AOMT01000005.1"/>
</dbReference>
<dbReference type="eggNOG" id="COG3619">
    <property type="taxonomic scope" value="Bacteria"/>
</dbReference>
<dbReference type="AlphaFoldDB" id="A0A066UF74"/>
<feature type="transmembrane region" description="Helical" evidence="1">
    <location>
        <begin position="92"/>
        <end position="109"/>
    </location>
</feature>
<evidence type="ECO:0000313" key="3">
    <source>
        <dbReference type="Proteomes" id="UP000035860"/>
    </source>
</evidence>
<keyword evidence="1" id="KW-0812">Transmembrane</keyword>
<feature type="transmembrane region" description="Helical" evidence="1">
    <location>
        <begin position="168"/>
        <end position="186"/>
    </location>
</feature>
<dbReference type="InterPro" id="IPR010699">
    <property type="entry name" value="DUF1275"/>
</dbReference>
<reference evidence="2 3" key="1">
    <citation type="journal article" date="2014" name="Genome Announc.">
        <title>Draft Genome Sequence of Moraxella bovoculi Strain 237T (ATCC BAA-1259T) Isolated from a Calf with Infectious Bovine Keratoconjunctivitis.</title>
        <authorList>
            <person name="Calcutt M.J."/>
            <person name="Foecking M.F."/>
            <person name="Martin N.T."/>
            <person name="Mhlanga-Mutangadura T."/>
            <person name="Reilly T.J."/>
        </authorList>
    </citation>
    <scope>NUCLEOTIDE SEQUENCE [LARGE SCALE GENOMIC DNA]</scope>
    <source>
        <strain evidence="2 3">237</strain>
    </source>
</reference>
<dbReference type="Pfam" id="PF06912">
    <property type="entry name" value="DUF1275"/>
    <property type="match status" value="1"/>
</dbReference>
<protein>
    <recommendedName>
        <fullName evidence="4">Transmembrane protein</fullName>
    </recommendedName>
</protein>
<gene>
    <name evidence="2" type="ORF">MBO_00805</name>
</gene>
<dbReference type="EMBL" id="AOMT01000005">
    <property type="protein sequence ID" value="KDN25695.1"/>
    <property type="molecule type" value="Genomic_DNA"/>
</dbReference>
<sequence>MIDKLPTWVLCGAVVLAFCAGVLNTTALMGFTHVSASHVTGNVSLLSVTILAGDWANMKLFLISIASFWMGSVLSGVIIGGSELNIHRNYGYAMYLEAVLLVASLLLYMNDSYFGQMMIAMACGLQNSMVATYHGAVVRTTHLTGTTSDLGSIVGNWLVGRRVKLSRVLLLSALWWGFFIGGFVAVMMYRAFGYLSMLLPISITLFAAISYHRMEVWFKSSERLIRLQVIKNKRKKRTKSL</sequence>
<organism evidence="2 3">
    <name type="scientific">Moraxella bovoculi 237</name>
    <dbReference type="NCBI Taxonomy" id="743974"/>
    <lineage>
        <taxon>Bacteria</taxon>
        <taxon>Pseudomonadati</taxon>
        <taxon>Pseudomonadota</taxon>
        <taxon>Gammaproteobacteria</taxon>
        <taxon>Moraxellales</taxon>
        <taxon>Moraxellaceae</taxon>
        <taxon>Moraxella</taxon>
    </lineage>
</organism>
<dbReference type="PANTHER" id="PTHR37314">
    <property type="entry name" value="SLR0142 PROTEIN"/>
    <property type="match status" value="1"/>
</dbReference>
<feature type="transmembrane region" description="Helical" evidence="1">
    <location>
        <begin position="35"/>
        <end position="53"/>
    </location>
</feature>
<dbReference type="PANTHER" id="PTHR37314:SF4">
    <property type="entry name" value="UPF0700 TRANSMEMBRANE PROTEIN YOAK"/>
    <property type="match status" value="1"/>
</dbReference>
<keyword evidence="3" id="KW-1185">Reference proteome</keyword>
<dbReference type="Proteomes" id="UP000035860">
    <property type="component" value="Unassembled WGS sequence"/>
</dbReference>